<reference evidence="2 3" key="1">
    <citation type="submission" date="2024-07" db="EMBL/GenBank/DDBJ databases">
        <title>Uliginosibacterium paludis KCTC:42655.</title>
        <authorList>
            <person name="Kim M.K."/>
        </authorList>
    </citation>
    <scope>NUCLEOTIDE SEQUENCE [LARGE SCALE GENOMIC DNA]</scope>
    <source>
        <strain evidence="2 3">KCTC 42655</strain>
    </source>
</reference>
<evidence type="ECO:0000313" key="3">
    <source>
        <dbReference type="Proteomes" id="UP001548590"/>
    </source>
</evidence>
<dbReference type="EMBL" id="JBEWLZ010000004">
    <property type="protein sequence ID" value="MET1489913.1"/>
    <property type="molecule type" value="Genomic_DNA"/>
</dbReference>
<protein>
    <submittedName>
        <fullName evidence="2">Uncharacterized protein</fullName>
    </submittedName>
</protein>
<accession>A0ABV2CPS1</accession>
<feature type="signal peptide" evidence="1">
    <location>
        <begin position="1"/>
        <end position="19"/>
    </location>
</feature>
<keyword evidence="3" id="KW-1185">Reference proteome</keyword>
<evidence type="ECO:0000256" key="1">
    <source>
        <dbReference type="SAM" id="SignalP"/>
    </source>
</evidence>
<evidence type="ECO:0000313" key="2">
    <source>
        <dbReference type="EMBL" id="MET1489913.1"/>
    </source>
</evidence>
<keyword evidence="1" id="KW-0732">Signal</keyword>
<name>A0ABV2CPS1_9RHOO</name>
<dbReference type="Proteomes" id="UP001548590">
    <property type="component" value="Unassembled WGS sequence"/>
</dbReference>
<gene>
    <name evidence="2" type="ORF">ABVT11_08745</name>
</gene>
<organism evidence="2 3">
    <name type="scientific">Uliginosibacterium paludis</name>
    <dbReference type="NCBI Taxonomy" id="1615952"/>
    <lineage>
        <taxon>Bacteria</taxon>
        <taxon>Pseudomonadati</taxon>
        <taxon>Pseudomonadota</taxon>
        <taxon>Betaproteobacteria</taxon>
        <taxon>Rhodocyclales</taxon>
        <taxon>Zoogloeaceae</taxon>
        <taxon>Uliginosibacterium</taxon>
    </lineage>
</organism>
<sequence length="235" mass="24464">MLKMIAAMTAALAVSGVAAADLKNLGSLTQDEFKLFAADSTSALSYKSVSPGDPLGLLGIDLGVEVSATRLSHPELLQSATGVAREFLLSPRLHAHKGLPLDLDIGAFYAAVPAYDASLYGAELRWSPIAGNAVIPAVSLRGGFTMLSGPSNLDFRTTSAEVVISKGFLFIKPYVGAGLVYGSATPSVAGLSAVTLWQRKVFGGVNVNLGLVNMAVEADRTGHDSSYSAKLGFRF</sequence>
<comment type="caution">
    <text evidence="2">The sequence shown here is derived from an EMBL/GenBank/DDBJ whole genome shotgun (WGS) entry which is preliminary data.</text>
</comment>
<dbReference type="RefSeq" id="WP_345923233.1">
    <property type="nucleotide sequence ID" value="NZ_JBDIVF010000001.1"/>
</dbReference>
<proteinExistence type="predicted"/>
<feature type="chain" id="PRO_5047261721" evidence="1">
    <location>
        <begin position="20"/>
        <end position="235"/>
    </location>
</feature>